<sequence>MKKKSLVYNWINILVLFAAALIFFLNYNIYNVFQGVQMMHIVVVVATVVMVHFLKALRLYLALYGADITPSAYAKTYCKVTPVSILIPFKLGEFFRMYCYGHQAGNMLKGIVTVLMDRFMDTIALVTMIVVMWLASGETIIPLVYLLVVFLVIVTLMIIVFPGLYSYWKKYLLRADGTVRKIKMLRFLDTMNRVYLEIMNVSKGRGIILYVLSLLAWAVEIGSVVLLNAITVDGAGLSNKISEYLKSALVGSQTIELKRFVLISVILMIVIYLLVKAIDISKSERK</sequence>
<keyword evidence="4 6" id="KW-1133">Transmembrane helix</keyword>
<dbReference type="GO" id="GO:0050071">
    <property type="term" value="F:phosphatidylglycerol lysyltransferase activity"/>
    <property type="evidence" value="ECO:0007669"/>
    <property type="project" value="UniProtKB-EC"/>
</dbReference>
<reference evidence="7 8" key="1">
    <citation type="submission" date="2016-11" db="EMBL/GenBank/DDBJ databases">
        <authorList>
            <person name="Jaros S."/>
            <person name="Januszkiewicz K."/>
            <person name="Wedrychowicz H."/>
        </authorList>
    </citation>
    <scope>NUCLEOTIDE SEQUENCE [LARGE SCALE GENOMIC DNA]</scope>
    <source>
        <strain evidence="7 8">DSM 14809</strain>
    </source>
</reference>
<evidence type="ECO:0000256" key="6">
    <source>
        <dbReference type="RuleBase" id="RU363042"/>
    </source>
</evidence>
<dbReference type="Pfam" id="PF03706">
    <property type="entry name" value="LPG_synthase_TM"/>
    <property type="match status" value="1"/>
</dbReference>
<evidence type="ECO:0000256" key="5">
    <source>
        <dbReference type="ARBA" id="ARBA00023136"/>
    </source>
</evidence>
<keyword evidence="5 6" id="KW-0472">Membrane</keyword>
<keyword evidence="8" id="KW-1185">Reference proteome</keyword>
<keyword evidence="2" id="KW-1003">Cell membrane</keyword>
<accession>A0A1M6JQP4</accession>
<dbReference type="InterPro" id="IPR022791">
    <property type="entry name" value="L-PG_synthase/AglD"/>
</dbReference>
<gene>
    <name evidence="6" type="primary">mprF</name>
    <name evidence="7" type="ORF">SAMN02745725_02666</name>
</gene>
<feature type="transmembrane region" description="Helical" evidence="6">
    <location>
        <begin position="260"/>
        <end position="278"/>
    </location>
</feature>
<keyword evidence="6" id="KW-0443">Lipid metabolism</keyword>
<evidence type="ECO:0000313" key="8">
    <source>
        <dbReference type="Proteomes" id="UP000184185"/>
    </source>
</evidence>
<protein>
    <recommendedName>
        <fullName evidence="6">Phosphatidylglycerol lysyltransferase</fullName>
        <ecNumber evidence="6">2.3.2.3</ecNumber>
    </recommendedName>
    <alternativeName>
        <fullName evidence="6">Lysylphosphatidylglycerol synthase</fullName>
    </alternativeName>
</protein>
<proteinExistence type="inferred from homology"/>
<dbReference type="GO" id="GO:0006629">
    <property type="term" value="P:lipid metabolic process"/>
    <property type="evidence" value="ECO:0007669"/>
    <property type="project" value="UniProtKB-KW"/>
</dbReference>
<feature type="transmembrane region" description="Helical" evidence="6">
    <location>
        <begin position="142"/>
        <end position="165"/>
    </location>
</feature>
<evidence type="ECO:0000256" key="1">
    <source>
        <dbReference type="ARBA" id="ARBA00004651"/>
    </source>
</evidence>
<name>A0A1M6JQP4_PSEXY</name>
<evidence type="ECO:0000256" key="2">
    <source>
        <dbReference type="ARBA" id="ARBA00022475"/>
    </source>
</evidence>
<comment type="function">
    <text evidence="6">Catalyzes the transfer of a lysyl group from L-lysyl-tRNA(Lys) to membrane-bound phosphatidylglycerol (PG), which produces lysylphosphatidylglycerol (LPG), a major component of the bacterial membrane with a positive net charge. LPG synthesis contributes to bacterial virulence as it is involved in the resistance mechanism against cationic antimicrobial peptides (CAMP) produces by the host's immune system (defensins, cathelicidins) and by the competing microorganisms.</text>
</comment>
<comment type="catalytic activity">
    <reaction evidence="6">
        <text>L-lysyl-tRNA(Lys) + a 1,2-diacyl-sn-glycero-3-phospho-(1'-sn-glycerol) = a 1,2-diacyl-sn-glycero-3-phospho-1'-(3'-O-L-lysyl)-sn-glycerol + tRNA(Lys)</text>
        <dbReference type="Rhea" id="RHEA:10668"/>
        <dbReference type="Rhea" id="RHEA-COMP:9696"/>
        <dbReference type="Rhea" id="RHEA-COMP:9697"/>
        <dbReference type="ChEBI" id="CHEBI:64716"/>
        <dbReference type="ChEBI" id="CHEBI:75792"/>
        <dbReference type="ChEBI" id="CHEBI:78442"/>
        <dbReference type="ChEBI" id="CHEBI:78529"/>
        <dbReference type="EC" id="2.3.2.3"/>
    </reaction>
</comment>
<keyword evidence="6" id="KW-0046">Antibiotic resistance</keyword>
<dbReference type="RefSeq" id="WP_072918880.1">
    <property type="nucleotide sequence ID" value="NZ_FQYQ01000025.1"/>
</dbReference>
<feature type="transmembrane region" description="Helical" evidence="6">
    <location>
        <begin position="119"/>
        <end position="136"/>
    </location>
</feature>
<comment type="subcellular location">
    <subcellularLocation>
        <location evidence="1 6">Cell membrane</location>
        <topology evidence="1 6">Multi-pass membrane protein</topology>
    </subcellularLocation>
</comment>
<feature type="transmembrane region" description="Helical" evidence="6">
    <location>
        <begin position="7"/>
        <end position="30"/>
    </location>
</feature>
<keyword evidence="3 6" id="KW-0812">Transmembrane</keyword>
<dbReference type="Proteomes" id="UP000184185">
    <property type="component" value="Unassembled WGS sequence"/>
</dbReference>
<dbReference type="GO" id="GO:0046677">
    <property type="term" value="P:response to antibiotic"/>
    <property type="evidence" value="ECO:0007669"/>
    <property type="project" value="UniProtKB-KW"/>
</dbReference>
<keyword evidence="6" id="KW-0808">Transferase</keyword>
<evidence type="ECO:0000256" key="3">
    <source>
        <dbReference type="ARBA" id="ARBA00022692"/>
    </source>
</evidence>
<feature type="transmembrane region" description="Helical" evidence="6">
    <location>
        <begin position="36"/>
        <end position="54"/>
    </location>
</feature>
<evidence type="ECO:0000256" key="4">
    <source>
        <dbReference type="ARBA" id="ARBA00022989"/>
    </source>
</evidence>
<dbReference type="EMBL" id="FQYQ01000025">
    <property type="protein sequence ID" value="SHJ49014.1"/>
    <property type="molecule type" value="Genomic_DNA"/>
</dbReference>
<dbReference type="AlphaFoldDB" id="A0A1M6JQP4"/>
<organism evidence="7 8">
    <name type="scientific">Pseudobutyrivibrio xylanivorans DSM 14809</name>
    <dbReference type="NCBI Taxonomy" id="1123012"/>
    <lineage>
        <taxon>Bacteria</taxon>
        <taxon>Bacillati</taxon>
        <taxon>Bacillota</taxon>
        <taxon>Clostridia</taxon>
        <taxon>Lachnospirales</taxon>
        <taxon>Lachnospiraceae</taxon>
        <taxon>Pseudobutyrivibrio</taxon>
    </lineage>
</organism>
<dbReference type="GO" id="GO:0005886">
    <property type="term" value="C:plasma membrane"/>
    <property type="evidence" value="ECO:0007669"/>
    <property type="project" value="UniProtKB-SubCell"/>
</dbReference>
<evidence type="ECO:0000313" key="7">
    <source>
        <dbReference type="EMBL" id="SHJ49014.1"/>
    </source>
</evidence>
<dbReference type="EC" id="2.3.2.3" evidence="6"/>
<comment type="similarity">
    <text evidence="6">Belongs to the LPG synthase family.</text>
</comment>
<feature type="transmembrane region" description="Helical" evidence="6">
    <location>
        <begin position="207"/>
        <end position="230"/>
    </location>
</feature>